<dbReference type="Proteomes" id="UP001177670">
    <property type="component" value="Unassembled WGS sequence"/>
</dbReference>
<evidence type="ECO:0000313" key="2">
    <source>
        <dbReference type="EMBL" id="KAK1127457.1"/>
    </source>
</evidence>
<sequence length="215" mass="23768">MVPKPEWKEKGSVGRPTLETRPTAIKTTQNCYVRKESIESKGKFETKLLRWPVNRAEDTNGSCSGQKWDLFTIFTGCVAVTSMVWICGSPLDPVETKSQALSNGMAMLVRRGTGSCLSELLNSSNKPPADECDRQLGNRAPAFTQTRLFRTAAKSSVRTEGAWPRRCIPFSRWPLADFPSPQFGIALYSCVSRIILRNATPFYETATQDASGPPA</sequence>
<organism evidence="2 3">
    <name type="scientific">Melipona bicolor</name>
    <dbReference type="NCBI Taxonomy" id="60889"/>
    <lineage>
        <taxon>Eukaryota</taxon>
        <taxon>Metazoa</taxon>
        <taxon>Ecdysozoa</taxon>
        <taxon>Arthropoda</taxon>
        <taxon>Hexapoda</taxon>
        <taxon>Insecta</taxon>
        <taxon>Pterygota</taxon>
        <taxon>Neoptera</taxon>
        <taxon>Endopterygota</taxon>
        <taxon>Hymenoptera</taxon>
        <taxon>Apocrita</taxon>
        <taxon>Aculeata</taxon>
        <taxon>Apoidea</taxon>
        <taxon>Anthophila</taxon>
        <taxon>Apidae</taxon>
        <taxon>Melipona</taxon>
    </lineage>
</organism>
<evidence type="ECO:0000313" key="3">
    <source>
        <dbReference type="Proteomes" id="UP001177670"/>
    </source>
</evidence>
<evidence type="ECO:0000256" key="1">
    <source>
        <dbReference type="SAM" id="MobiDB-lite"/>
    </source>
</evidence>
<accession>A0AA40KP51</accession>
<keyword evidence="3" id="KW-1185">Reference proteome</keyword>
<reference evidence="2" key="1">
    <citation type="submission" date="2021-10" db="EMBL/GenBank/DDBJ databases">
        <title>Melipona bicolor Genome sequencing and assembly.</title>
        <authorList>
            <person name="Araujo N.S."/>
            <person name="Arias M.C."/>
        </authorList>
    </citation>
    <scope>NUCLEOTIDE SEQUENCE</scope>
    <source>
        <strain evidence="2">USP_2M_L1-L4_2017</strain>
        <tissue evidence="2">Whole body</tissue>
    </source>
</reference>
<feature type="compositionally biased region" description="Basic and acidic residues" evidence="1">
    <location>
        <begin position="1"/>
        <end position="12"/>
    </location>
</feature>
<proteinExistence type="predicted"/>
<dbReference type="AlphaFoldDB" id="A0AA40KP51"/>
<gene>
    <name evidence="2" type="ORF">K0M31_003994</name>
</gene>
<name>A0AA40KP51_9HYME</name>
<feature type="region of interest" description="Disordered" evidence="1">
    <location>
        <begin position="1"/>
        <end position="20"/>
    </location>
</feature>
<dbReference type="EMBL" id="JAHYIQ010000012">
    <property type="protein sequence ID" value="KAK1127457.1"/>
    <property type="molecule type" value="Genomic_DNA"/>
</dbReference>
<protein>
    <submittedName>
        <fullName evidence="2">Uncharacterized protein</fullName>
    </submittedName>
</protein>
<comment type="caution">
    <text evidence="2">The sequence shown here is derived from an EMBL/GenBank/DDBJ whole genome shotgun (WGS) entry which is preliminary data.</text>
</comment>